<name>A0ABS9BIS7_9BACT</name>
<proteinExistence type="predicted"/>
<evidence type="ECO:0000313" key="2">
    <source>
        <dbReference type="Proteomes" id="UP001200145"/>
    </source>
</evidence>
<keyword evidence="2" id="KW-1185">Reference proteome</keyword>
<dbReference type="Gene3D" id="6.10.280.50">
    <property type="match status" value="1"/>
</dbReference>
<dbReference type="InterPro" id="IPR007420">
    <property type="entry name" value="DUF465"/>
</dbReference>
<dbReference type="Proteomes" id="UP001200145">
    <property type="component" value="Unassembled WGS sequence"/>
</dbReference>
<evidence type="ECO:0000313" key="1">
    <source>
        <dbReference type="EMBL" id="MCF1714997.1"/>
    </source>
</evidence>
<dbReference type="InterPro" id="IPR038444">
    <property type="entry name" value="DUF465_sf"/>
</dbReference>
<dbReference type="EMBL" id="JAKEVY010000002">
    <property type="protein sequence ID" value="MCF1714997.1"/>
    <property type="molecule type" value="Genomic_DNA"/>
</dbReference>
<sequence length="78" mass="9556">MDKHFFLNEFPELKDKIQELKASDAHFKKLYEDYNETNHQVERIENGIEPADDHFLNELRMKRVKLKDELYEMVKSER</sequence>
<organism evidence="1 2">
    <name type="scientific">Flavihumibacter fluminis</name>
    <dbReference type="NCBI Taxonomy" id="2909236"/>
    <lineage>
        <taxon>Bacteria</taxon>
        <taxon>Pseudomonadati</taxon>
        <taxon>Bacteroidota</taxon>
        <taxon>Chitinophagia</taxon>
        <taxon>Chitinophagales</taxon>
        <taxon>Chitinophagaceae</taxon>
        <taxon>Flavihumibacter</taxon>
    </lineage>
</organism>
<dbReference type="RefSeq" id="WP_234865948.1">
    <property type="nucleotide sequence ID" value="NZ_JAKEVY010000002.1"/>
</dbReference>
<protein>
    <submittedName>
        <fullName evidence="1">DUF465 domain-containing protein</fullName>
    </submittedName>
</protein>
<accession>A0ABS9BIS7</accession>
<gene>
    <name evidence="1" type="ORF">L0U88_10205</name>
</gene>
<reference evidence="1 2" key="1">
    <citation type="submission" date="2022-01" db="EMBL/GenBank/DDBJ databases">
        <title>Flavihumibacter sp. nov., isolated from sediment of a river.</title>
        <authorList>
            <person name="Liu H."/>
        </authorList>
    </citation>
    <scope>NUCLEOTIDE SEQUENCE [LARGE SCALE GENOMIC DNA]</scope>
    <source>
        <strain evidence="1 2">RY-1</strain>
    </source>
</reference>
<dbReference type="Pfam" id="PF04325">
    <property type="entry name" value="DUF465"/>
    <property type="match status" value="1"/>
</dbReference>
<comment type="caution">
    <text evidence="1">The sequence shown here is derived from an EMBL/GenBank/DDBJ whole genome shotgun (WGS) entry which is preliminary data.</text>
</comment>